<comment type="caution">
    <text evidence="1">The sequence shown here is derived from an EMBL/GenBank/DDBJ whole genome shotgun (WGS) entry which is preliminary data.</text>
</comment>
<dbReference type="Gene3D" id="3.40.1390.10">
    <property type="entry name" value="MurE/MurF, N-terminal domain"/>
    <property type="match status" value="1"/>
</dbReference>
<evidence type="ECO:0000313" key="2">
    <source>
        <dbReference type="Proteomes" id="UP000240535"/>
    </source>
</evidence>
<dbReference type="AlphaFoldDB" id="A0A2P8QZZ2"/>
<keyword evidence="2" id="KW-1185">Reference proteome</keyword>
<dbReference type="InterPro" id="IPR035911">
    <property type="entry name" value="MurE/MurF_N"/>
</dbReference>
<dbReference type="OrthoDB" id="5360244at2"/>
<dbReference type="SUPFAM" id="SSF63418">
    <property type="entry name" value="MurE/MurF N-terminal domain"/>
    <property type="match status" value="1"/>
</dbReference>
<accession>A0A2P8QZZ2</accession>
<dbReference type="Proteomes" id="UP000240535">
    <property type="component" value="Unassembled WGS sequence"/>
</dbReference>
<dbReference type="RefSeq" id="WP_106871952.1">
    <property type="nucleotide sequence ID" value="NZ_CP053841.1"/>
</dbReference>
<reference evidence="2" key="1">
    <citation type="submission" date="2017-10" db="EMBL/GenBank/DDBJ databases">
        <title>Campylobacter species from seals.</title>
        <authorList>
            <person name="Gilbert M.J."/>
            <person name="Zomer A.L."/>
            <person name="Timmerman A.J."/>
            <person name="Duim B."/>
            <person name="Wagenaar J.A."/>
        </authorList>
    </citation>
    <scope>NUCLEOTIDE SEQUENCE [LARGE SCALE GENOMIC DNA]</scope>
    <source>
        <strain evidence="2">17S00004-5</strain>
    </source>
</reference>
<dbReference type="EMBL" id="PDHH01000005">
    <property type="protein sequence ID" value="PSM51808.1"/>
    <property type="molecule type" value="Genomic_DNA"/>
</dbReference>
<proteinExistence type="predicted"/>
<gene>
    <name evidence="1" type="ORF">CQ405_06685</name>
</gene>
<evidence type="ECO:0008006" key="3">
    <source>
        <dbReference type="Google" id="ProtNLM"/>
    </source>
</evidence>
<protein>
    <recommendedName>
        <fullName evidence="3">Ferrochelatase</fullName>
    </recommendedName>
</protein>
<organism evidence="1 2">
    <name type="scientific">Campylobacter blaseri</name>
    <dbReference type="NCBI Taxonomy" id="2042961"/>
    <lineage>
        <taxon>Bacteria</taxon>
        <taxon>Pseudomonadati</taxon>
        <taxon>Campylobacterota</taxon>
        <taxon>Epsilonproteobacteria</taxon>
        <taxon>Campylobacterales</taxon>
        <taxon>Campylobacteraceae</taxon>
        <taxon>Campylobacter</taxon>
    </lineage>
</organism>
<evidence type="ECO:0000313" key="1">
    <source>
        <dbReference type="EMBL" id="PSM51808.1"/>
    </source>
</evidence>
<name>A0A2P8QZZ2_9BACT</name>
<sequence length="325" mass="38219">MTIQNLIRVINAKLINEPFISAVEGFTFNLKDVKPKSAFIAINASEEDVKKAIELGAYAIIFDSNFKASNKEIAFIKVENINNALFKLMKFISALKSIRFVYVTNLQINILKHSIFNKNIMFASSNNEELFNNVVNAKNNTMFFSQNIEIITKITQAYEKINPNCKVNLNLEGSIFYSNFYYKDEHYRLNFPQIFLPEIYGILEFMDKNSIDIKFKDLRNLEHFEPIFVDRFYNVKNYGESYRAFIIENDEYLFLKEGEFLKSKFKEGIITFAPKYKNIKSDITYDKLDELKIDFNFRYALVFGNKQEILDMLCVKEKEKTLFNF</sequence>